<dbReference type="Proteomes" id="UP000199532">
    <property type="component" value="Unassembled WGS sequence"/>
</dbReference>
<accession>A0A1H7B6J0</accession>
<evidence type="ECO:0000256" key="2">
    <source>
        <dbReference type="SAM" id="SignalP"/>
    </source>
</evidence>
<gene>
    <name evidence="4" type="ORF">SAMN04487995_6142</name>
</gene>
<dbReference type="EMBL" id="FNXY01000013">
    <property type="protein sequence ID" value="SEJ72746.1"/>
    <property type="molecule type" value="Genomic_DNA"/>
</dbReference>
<dbReference type="OrthoDB" id="1522765at2"/>
<dbReference type="SUPFAM" id="SSF56601">
    <property type="entry name" value="beta-lactamase/transpeptidase-like"/>
    <property type="match status" value="1"/>
</dbReference>
<dbReference type="InterPro" id="IPR001466">
    <property type="entry name" value="Beta-lactam-related"/>
</dbReference>
<evidence type="ECO:0000256" key="1">
    <source>
        <dbReference type="SAM" id="MobiDB-lite"/>
    </source>
</evidence>
<protein>
    <submittedName>
        <fullName evidence="4">CubicO group peptidase, beta-lactamase class C family</fullName>
    </submittedName>
</protein>
<dbReference type="Pfam" id="PF00144">
    <property type="entry name" value="Beta-lactamase"/>
    <property type="match status" value="1"/>
</dbReference>
<keyword evidence="5" id="KW-1185">Reference proteome</keyword>
<dbReference type="RefSeq" id="WP_090342411.1">
    <property type="nucleotide sequence ID" value="NZ_FNXY01000013.1"/>
</dbReference>
<dbReference type="InterPro" id="IPR012338">
    <property type="entry name" value="Beta-lactam/transpept-like"/>
</dbReference>
<evidence type="ECO:0000313" key="4">
    <source>
        <dbReference type="EMBL" id="SEJ72746.1"/>
    </source>
</evidence>
<keyword evidence="2" id="KW-0732">Signal</keyword>
<feature type="chain" id="PRO_5011685653" evidence="2">
    <location>
        <begin position="22"/>
        <end position="436"/>
    </location>
</feature>
<evidence type="ECO:0000313" key="5">
    <source>
        <dbReference type="Proteomes" id="UP000199532"/>
    </source>
</evidence>
<name>A0A1H7B6J0_9BACT</name>
<dbReference type="Gene3D" id="3.40.710.10">
    <property type="entry name" value="DD-peptidase/beta-lactamase superfamily"/>
    <property type="match status" value="1"/>
</dbReference>
<dbReference type="STRING" id="408657.SAMN04487995_6142"/>
<organism evidence="4 5">
    <name type="scientific">Dyadobacter koreensis</name>
    <dbReference type="NCBI Taxonomy" id="408657"/>
    <lineage>
        <taxon>Bacteria</taxon>
        <taxon>Pseudomonadati</taxon>
        <taxon>Bacteroidota</taxon>
        <taxon>Cytophagia</taxon>
        <taxon>Cytophagales</taxon>
        <taxon>Spirosomataceae</taxon>
        <taxon>Dyadobacter</taxon>
    </lineage>
</organism>
<evidence type="ECO:0000259" key="3">
    <source>
        <dbReference type="Pfam" id="PF00144"/>
    </source>
</evidence>
<feature type="signal peptide" evidence="2">
    <location>
        <begin position="1"/>
        <end position="21"/>
    </location>
</feature>
<reference evidence="4 5" key="1">
    <citation type="submission" date="2016-10" db="EMBL/GenBank/DDBJ databases">
        <authorList>
            <person name="de Groot N.N."/>
        </authorList>
    </citation>
    <scope>NUCLEOTIDE SEQUENCE [LARGE SCALE GENOMIC DNA]</scope>
    <source>
        <strain evidence="4 5">DSM 19938</strain>
    </source>
</reference>
<dbReference type="AlphaFoldDB" id="A0A1H7B6J0"/>
<sequence>MKKIYLSVALLAAFTSTIAQQKSAVPQELNYKADLKVTGTSADKTKRIDSLLQSFIDQKKASSIVGFVAKGGNVVYNKAFGFKDVENKIPAAVDDYYILFSQTKAVTTVAFMTLVEKGLVSVDDPVSKYFPEISDKVATAIKEDGTFETRPVKTPMTFAHLMSHSSGLSAGLVGKARRAEMEKKSAATTANSTPPAGPGQRTGGAGTAKYLKDDMIALAKYPLGFDPGSEWSYHISTNMLAYMVELISGKSLREYVKSTVLNPLGMTETDWYYEPSKLSRFVKAYSDIDGKLVLQSNKFSETTISPVQTYAEGAIGLNGPIGDYAKFCQMLLNKGEYNGKRILKPETIELMTKVNRLPAENSGGKGFQFGLGFELYNADKKPVPEVSNTAFAWGGLYGTDYIIDPENNMIVLFYLNMPKHEPMYKPFLSKAYQLFK</sequence>
<feature type="region of interest" description="Disordered" evidence="1">
    <location>
        <begin position="183"/>
        <end position="205"/>
    </location>
</feature>
<feature type="domain" description="Beta-lactamase-related" evidence="3">
    <location>
        <begin position="49"/>
        <end position="419"/>
    </location>
</feature>
<proteinExistence type="predicted"/>
<dbReference type="PANTHER" id="PTHR43283:SF3">
    <property type="entry name" value="BETA-LACTAMASE FAMILY PROTEIN (AFU_ORTHOLOGUE AFUA_5G07500)"/>
    <property type="match status" value="1"/>
</dbReference>
<dbReference type="InterPro" id="IPR050789">
    <property type="entry name" value="Diverse_Enzym_Activities"/>
</dbReference>
<dbReference type="PANTHER" id="PTHR43283">
    <property type="entry name" value="BETA-LACTAMASE-RELATED"/>
    <property type="match status" value="1"/>
</dbReference>